<dbReference type="PANTHER" id="PTHR43711:SF1">
    <property type="entry name" value="HISTIDINE KINASE 1"/>
    <property type="match status" value="1"/>
</dbReference>
<dbReference type="Gene3D" id="3.30.565.10">
    <property type="entry name" value="Histidine kinase-like ATPase, C-terminal domain"/>
    <property type="match status" value="1"/>
</dbReference>
<name>A0A4V1KP23_9FLAO</name>
<protein>
    <recommendedName>
        <fullName evidence="2">histidine kinase</fullName>
        <ecNumber evidence="2">2.7.13.3</ecNumber>
    </recommendedName>
</protein>
<dbReference type="SMART" id="SM00387">
    <property type="entry name" value="HATPase_c"/>
    <property type="match status" value="1"/>
</dbReference>
<evidence type="ECO:0000256" key="2">
    <source>
        <dbReference type="ARBA" id="ARBA00012438"/>
    </source>
</evidence>
<dbReference type="InterPro" id="IPR036097">
    <property type="entry name" value="HisK_dim/P_sf"/>
</dbReference>
<dbReference type="EC" id="2.7.13.3" evidence="2"/>
<proteinExistence type="predicted"/>
<dbReference type="SUPFAM" id="SSF55874">
    <property type="entry name" value="ATPase domain of HSP90 chaperone/DNA topoisomerase II/histidine kinase"/>
    <property type="match status" value="1"/>
</dbReference>
<dbReference type="CDD" id="cd00082">
    <property type="entry name" value="HisKA"/>
    <property type="match status" value="1"/>
</dbReference>
<dbReference type="InterPro" id="IPR050736">
    <property type="entry name" value="Sensor_HK_Regulatory"/>
</dbReference>
<comment type="caution">
    <text evidence="7">The sequence shown here is derived from an EMBL/GenBank/DDBJ whole genome shotgun (WGS) entry which is preliminary data.</text>
</comment>
<dbReference type="RefSeq" id="WP_128762053.1">
    <property type="nucleotide sequence ID" value="NZ_QOVI01000005.1"/>
</dbReference>
<dbReference type="InterPro" id="IPR003661">
    <property type="entry name" value="HisK_dim/P_dom"/>
</dbReference>
<keyword evidence="3" id="KW-0808">Transferase</keyword>
<dbReference type="CDD" id="cd00075">
    <property type="entry name" value="HATPase"/>
    <property type="match status" value="1"/>
</dbReference>
<dbReference type="AlphaFoldDB" id="A0A4V1KP23"/>
<keyword evidence="4" id="KW-0418">Kinase</keyword>
<keyword evidence="8" id="KW-1185">Reference proteome</keyword>
<organism evidence="7 8">
    <name type="scientific">Leeuwenhoekiella aestuarii</name>
    <dbReference type="NCBI Taxonomy" id="2249426"/>
    <lineage>
        <taxon>Bacteria</taxon>
        <taxon>Pseudomonadati</taxon>
        <taxon>Bacteroidota</taxon>
        <taxon>Flavobacteriia</taxon>
        <taxon>Flavobacteriales</taxon>
        <taxon>Flavobacteriaceae</taxon>
        <taxon>Leeuwenhoekiella</taxon>
    </lineage>
</organism>
<evidence type="ECO:0000256" key="5">
    <source>
        <dbReference type="ARBA" id="ARBA00023012"/>
    </source>
</evidence>
<dbReference type="SMART" id="SM00388">
    <property type="entry name" value="HisKA"/>
    <property type="match status" value="1"/>
</dbReference>
<reference evidence="7 8" key="1">
    <citation type="submission" date="2018-07" db="EMBL/GenBank/DDBJ databases">
        <title>Leeuwenhoekiella genomics.</title>
        <authorList>
            <person name="Tahon G."/>
            <person name="Willems A."/>
        </authorList>
    </citation>
    <scope>NUCLEOTIDE SEQUENCE [LARGE SCALE GENOMIC DNA]</scope>
    <source>
        <strain evidence="7 8">R-50232</strain>
    </source>
</reference>
<dbReference type="InterPro" id="IPR005467">
    <property type="entry name" value="His_kinase_dom"/>
</dbReference>
<evidence type="ECO:0000313" key="8">
    <source>
        <dbReference type="Proteomes" id="UP000289821"/>
    </source>
</evidence>
<dbReference type="GO" id="GO:0000155">
    <property type="term" value="F:phosphorelay sensor kinase activity"/>
    <property type="evidence" value="ECO:0007669"/>
    <property type="project" value="InterPro"/>
</dbReference>
<dbReference type="Pfam" id="PF00512">
    <property type="entry name" value="HisKA"/>
    <property type="match status" value="1"/>
</dbReference>
<feature type="domain" description="Histidine kinase" evidence="6">
    <location>
        <begin position="151"/>
        <end position="365"/>
    </location>
</feature>
<evidence type="ECO:0000256" key="3">
    <source>
        <dbReference type="ARBA" id="ARBA00022679"/>
    </source>
</evidence>
<keyword evidence="5" id="KW-0902">Two-component regulatory system</keyword>
<sequence length="376" mass="42322">MNDIAKLIENNNDTIINMWEEKVIQEIEVSKNTKSLVLRNQLPHLLNDIAVILEGQDDLINIKNEESYQGILTNSEDHGRHRATTLNYTIASILEEYVVFNEVITAFLRERNSYDVNVGLVLHYVIQTAMVQSARSFSDSINDMKEKLISMLAHDIRNPLSAAKVALEMLKTETDIYEIHEVSKMTATSLDFSLKLIEGLLDAITIEAGEGITLNFKECDLLKDIRWVVEETRLIFPNTIIENFHASQIIGVFDGMAIRRILENLITNAVKYGTSKEPITIAVSDLGDQTRISVHNFGEPIPAHKQDEIFDYLKSNKRVKKEGIKSWGLGLSLVKTVTEAHGGTVKVLSNEELGTEFQISLLKNISKSGKIKTQLT</sequence>
<dbReference type="PANTHER" id="PTHR43711">
    <property type="entry name" value="TWO-COMPONENT HISTIDINE KINASE"/>
    <property type="match status" value="1"/>
</dbReference>
<evidence type="ECO:0000259" key="6">
    <source>
        <dbReference type="PROSITE" id="PS50109"/>
    </source>
</evidence>
<dbReference type="Pfam" id="PF02518">
    <property type="entry name" value="HATPase_c"/>
    <property type="match status" value="1"/>
</dbReference>
<dbReference type="SUPFAM" id="SSF47384">
    <property type="entry name" value="Homodimeric domain of signal transducing histidine kinase"/>
    <property type="match status" value="1"/>
</dbReference>
<gene>
    <name evidence="7" type="ORF">DSM04_105259</name>
</gene>
<dbReference type="Proteomes" id="UP000289821">
    <property type="component" value="Unassembled WGS sequence"/>
</dbReference>
<dbReference type="InterPro" id="IPR003594">
    <property type="entry name" value="HATPase_dom"/>
</dbReference>
<dbReference type="EMBL" id="QOVI01000005">
    <property type="protein sequence ID" value="RXG13281.1"/>
    <property type="molecule type" value="Genomic_DNA"/>
</dbReference>
<dbReference type="Gene3D" id="1.10.287.130">
    <property type="match status" value="1"/>
</dbReference>
<accession>A0A4V1KP23</accession>
<dbReference type="InterPro" id="IPR036890">
    <property type="entry name" value="HATPase_C_sf"/>
</dbReference>
<dbReference type="PROSITE" id="PS50109">
    <property type="entry name" value="HIS_KIN"/>
    <property type="match status" value="1"/>
</dbReference>
<comment type="catalytic activity">
    <reaction evidence="1">
        <text>ATP + protein L-histidine = ADP + protein N-phospho-L-histidine.</text>
        <dbReference type="EC" id="2.7.13.3"/>
    </reaction>
</comment>
<evidence type="ECO:0000313" key="7">
    <source>
        <dbReference type="EMBL" id="RXG13281.1"/>
    </source>
</evidence>
<evidence type="ECO:0000256" key="4">
    <source>
        <dbReference type="ARBA" id="ARBA00022777"/>
    </source>
</evidence>
<evidence type="ECO:0000256" key="1">
    <source>
        <dbReference type="ARBA" id="ARBA00000085"/>
    </source>
</evidence>